<feature type="region of interest" description="Disordered" evidence="1">
    <location>
        <begin position="1"/>
        <end position="72"/>
    </location>
</feature>
<feature type="compositionally biased region" description="Low complexity" evidence="1">
    <location>
        <begin position="38"/>
        <end position="52"/>
    </location>
</feature>
<feature type="compositionally biased region" description="Polar residues" evidence="1">
    <location>
        <begin position="152"/>
        <end position="164"/>
    </location>
</feature>
<name>A0AAV9UPP9_9PEZI</name>
<feature type="region of interest" description="Disordered" evidence="1">
    <location>
        <begin position="271"/>
        <end position="381"/>
    </location>
</feature>
<dbReference type="EMBL" id="JAVHNS010000008">
    <property type="protein sequence ID" value="KAK6346280.1"/>
    <property type="molecule type" value="Genomic_DNA"/>
</dbReference>
<comment type="caution">
    <text evidence="2">The sequence shown here is derived from an EMBL/GenBank/DDBJ whole genome shotgun (WGS) entry which is preliminary data.</text>
</comment>
<sequence>MPAAPRKRGAANAAAATTASPGQKRLKTENDPNRTPDQSQQQTHIHTQQAHQLPPPPPQQQYHHPQHYGASHPASANIYTEHAQAVASGGGMGSLDPQPSNNFAYHSQAQVQQPRYGSQAYTAAPVAPSTNMSTPAMNGAIHPPYASAPIQAPSSTPQPKQASGSSGGSQDLPPNPRIRTDGKGRDPYNIETICKQLGISTTVWDQKLRTELTKVIDRHGLAGQKVIPTNLTARESAVDEWIRNCPEWMNEPNDRYRKIYAMDRLKCGMADIRRTQNQRSKRTQRANEGNAGADEPEDSAFLETKEEPGTASPEQPPNQRSMGGVPQETPAPLQTPVPPAATIPPFPNEQRTITGTGPITMIGSSSPGQPIAPPLPTSQPPAPPTSYPIIYPNNQPITPGSIVLTIMESFSDRRCTAVAEDFMPGGSYSWSSLAKVLREDLGFNVHTHRLYYEGPYGRVFVTSDRTLRNGISLEASRGQGYPKWEIEQ</sequence>
<feature type="compositionally biased region" description="Pro residues" evidence="1">
    <location>
        <begin position="370"/>
        <end position="381"/>
    </location>
</feature>
<feature type="compositionally biased region" description="Low complexity" evidence="1">
    <location>
        <begin position="10"/>
        <end position="19"/>
    </location>
</feature>
<evidence type="ECO:0000313" key="3">
    <source>
        <dbReference type="Proteomes" id="UP001373714"/>
    </source>
</evidence>
<dbReference type="Proteomes" id="UP001373714">
    <property type="component" value="Unassembled WGS sequence"/>
</dbReference>
<feature type="compositionally biased region" description="Low complexity" evidence="1">
    <location>
        <begin position="352"/>
        <end position="366"/>
    </location>
</feature>
<evidence type="ECO:0000256" key="1">
    <source>
        <dbReference type="SAM" id="MobiDB-lite"/>
    </source>
</evidence>
<accession>A0AAV9UPP9</accession>
<organism evidence="2 3">
    <name type="scientific">Orbilia blumenaviensis</name>
    <dbReference type="NCBI Taxonomy" id="1796055"/>
    <lineage>
        <taxon>Eukaryota</taxon>
        <taxon>Fungi</taxon>
        <taxon>Dikarya</taxon>
        <taxon>Ascomycota</taxon>
        <taxon>Pezizomycotina</taxon>
        <taxon>Orbiliomycetes</taxon>
        <taxon>Orbiliales</taxon>
        <taxon>Orbiliaceae</taxon>
        <taxon>Orbilia</taxon>
    </lineage>
</organism>
<reference evidence="2 3" key="1">
    <citation type="submission" date="2019-10" db="EMBL/GenBank/DDBJ databases">
        <authorList>
            <person name="Palmer J.M."/>
        </authorList>
    </citation>
    <scope>NUCLEOTIDE SEQUENCE [LARGE SCALE GENOMIC DNA]</scope>
    <source>
        <strain evidence="2 3">TWF730</strain>
    </source>
</reference>
<protein>
    <submittedName>
        <fullName evidence="2">Uncharacterized protein</fullName>
    </submittedName>
</protein>
<feature type="compositionally biased region" description="Pro residues" evidence="1">
    <location>
        <begin position="333"/>
        <end position="347"/>
    </location>
</feature>
<dbReference type="AlphaFoldDB" id="A0AAV9UPP9"/>
<keyword evidence="3" id="KW-1185">Reference proteome</keyword>
<proteinExistence type="predicted"/>
<feature type="region of interest" description="Disordered" evidence="1">
    <location>
        <begin position="133"/>
        <end position="187"/>
    </location>
</feature>
<evidence type="ECO:0000313" key="2">
    <source>
        <dbReference type="EMBL" id="KAK6346280.1"/>
    </source>
</evidence>
<feature type="compositionally biased region" description="Basic and acidic residues" evidence="1">
    <location>
        <begin position="178"/>
        <end position="187"/>
    </location>
</feature>
<gene>
    <name evidence="2" type="ORF">TWF730_010610</name>
</gene>